<evidence type="ECO:0000313" key="2">
    <source>
        <dbReference type="EMBL" id="PIN17057.1"/>
    </source>
</evidence>
<feature type="region of interest" description="Disordered" evidence="1">
    <location>
        <begin position="115"/>
        <end position="229"/>
    </location>
</feature>
<organism evidence="2 3">
    <name type="scientific">Handroanthus impetiginosus</name>
    <dbReference type="NCBI Taxonomy" id="429701"/>
    <lineage>
        <taxon>Eukaryota</taxon>
        <taxon>Viridiplantae</taxon>
        <taxon>Streptophyta</taxon>
        <taxon>Embryophyta</taxon>
        <taxon>Tracheophyta</taxon>
        <taxon>Spermatophyta</taxon>
        <taxon>Magnoliopsida</taxon>
        <taxon>eudicotyledons</taxon>
        <taxon>Gunneridae</taxon>
        <taxon>Pentapetalae</taxon>
        <taxon>asterids</taxon>
        <taxon>lamiids</taxon>
        <taxon>Lamiales</taxon>
        <taxon>Bignoniaceae</taxon>
        <taxon>Crescentiina</taxon>
        <taxon>Tabebuia alliance</taxon>
        <taxon>Handroanthus</taxon>
    </lineage>
</organism>
<gene>
    <name evidence="2" type="ORF">CDL12_10289</name>
</gene>
<dbReference type="InterPro" id="IPR038823">
    <property type="entry name" value="MED2_plant"/>
</dbReference>
<feature type="compositionally biased region" description="Polar residues" evidence="1">
    <location>
        <begin position="145"/>
        <end position="163"/>
    </location>
</feature>
<dbReference type="STRING" id="429701.A0A2G9HHM7"/>
<comment type="caution">
    <text evidence="2">The sequence shown here is derived from an EMBL/GenBank/DDBJ whole genome shotgun (WGS) entry which is preliminary data.</text>
</comment>
<dbReference type="PANTHER" id="PTHR36407:SF1">
    <property type="entry name" value="MEDIATOR-ASSOCIATED PROTEIN 2"/>
    <property type="match status" value="1"/>
</dbReference>
<dbReference type="Proteomes" id="UP000231279">
    <property type="component" value="Unassembled WGS sequence"/>
</dbReference>
<protein>
    <recommendedName>
        <fullName evidence="4">Mediator-associated protein 2</fullName>
    </recommendedName>
</protein>
<evidence type="ECO:0008006" key="4">
    <source>
        <dbReference type="Google" id="ProtNLM"/>
    </source>
</evidence>
<dbReference type="PANTHER" id="PTHR36407">
    <property type="entry name" value="MEDIATOR-ASSOCIATED PROTEIN 2"/>
    <property type="match status" value="1"/>
</dbReference>
<keyword evidence="3" id="KW-1185">Reference proteome</keyword>
<sequence length="229" mass="24759">MEASVNTGYQPPPGFVEDNKDPLIDLNLTDSTELWLIQWPINQPPDFDGQQVSLNLSSDGHLGTFEGSSGKSYEVVSFKSQGPEATVFVSSVSEAKIAGKISRRISLIHFPEPSELQRRSSLHPGHSHRSSAATSTLSGRRMPTPTRSIRPGTSRTVSGYTTPSSKNKSSISGSGESTKPPKRKRVEEQSRLSNHSAQDSGKGNSAVTSTGSLGHSEEKKSKKKRKVEN</sequence>
<feature type="compositionally biased region" description="Polar residues" evidence="1">
    <location>
        <begin position="191"/>
        <end position="213"/>
    </location>
</feature>
<feature type="compositionally biased region" description="Low complexity" evidence="1">
    <location>
        <begin position="164"/>
        <end position="177"/>
    </location>
</feature>
<dbReference type="EMBL" id="NKXS01001744">
    <property type="protein sequence ID" value="PIN17057.1"/>
    <property type="molecule type" value="Genomic_DNA"/>
</dbReference>
<dbReference type="OrthoDB" id="1892825at2759"/>
<proteinExistence type="predicted"/>
<accession>A0A2G9HHM7</accession>
<dbReference type="AlphaFoldDB" id="A0A2G9HHM7"/>
<name>A0A2G9HHM7_9LAMI</name>
<evidence type="ECO:0000256" key="1">
    <source>
        <dbReference type="SAM" id="MobiDB-lite"/>
    </source>
</evidence>
<evidence type="ECO:0000313" key="3">
    <source>
        <dbReference type="Proteomes" id="UP000231279"/>
    </source>
</evidence>
<reference evidence="3" key="1">
    <citation type="journal article" date="2018" name="Gigascience">
        <title>Genome assembly of the Pink Ipe (Handroanthus impetiginosus, Bignoniaceae), a highly valued, ecologically keystone Neotropical timber forest tree.</title>
        <authorList>
            <person name="Silva-Junior O.B."/>
            <person name="Grattapaglia D."/>
            <person name="Novaes E."/>
            <person name="Collevatti R.G."/>
        </authorList>
    </citation>
    <scope>NUCLEOTIDE SEQUENCE [LARGE SCALE GENOMIC DNA]</scope>
    <source>
        <strain evidence="3">cv. UFG-1</strain>
    </source>
</reference>